<reference evidence="3 4" key="2">
    <citation type="submission" date="2019-01" db="EMBL/GenBank/DDBJ databases">
        <title>Hymenobacter humicola sp. nov., isolated from soils in Antarctica.</title>
        <authorList>
            <person name="Sedlacek I."/>
            <person name="Holochova P."/>
            <person name="Kralova S."/>
            <person name="Pantucek R."/>
            <person name="Stankova E."/>
            <person name="Vrbovska V."/>
            <person name="Kristofova L."/>
            <person name="Svec P."/>
            <person name="Busse H.-J."/>
        </authorList>
    </citation>
    <scope>NUCLEOTIDE SEQUENCE [LARGE SCALE GENOMIC DNA]</scope>
    <source>
        <strain evidence="3 4">CCM 8852</strain>
    </source>
</reference>
<name>A0A418QSV7_9BACT</name>
<feature type="chain" id="PRO_5019306179" description="DUF6799 domain-containing protein" evidence="1">
    <location>
        <begin position="21"/>
        <end position="189"/>
    </location>
</feature>
<dbReference type="OrthoDB" id="878828at2"/>
<accession>A0A418QSV7</accession>
<evidence type="ECO:0000313" key="3">
    <source>
        <dbReference type="EMBL" id="RIY08214.1"/>
    </source>
</evidence>
<dbReference type="AlphaFoldDB" id="A0A418QSV7"/>
<evidence type="ECO:0000313" key="4">
    <source>
        <dbReference type="Proteomes" id="UP000284250"/>
    </source>
</evidence>
<proteinExistence type="predicted"/>
<evidence type="ECO:0000256" key="1">
    <source>
        <dbReference type="SAM" id="SignalP"/>
    </source>
</evidence>
<sequence>MKTTILFLLLSLGAAPALLAQSSGNVAGPVETSPSDRFVLRNGEVMLLKGKNLTPLTKNILLSNGTKINSKSGIVELPGGKMTTLKEGDYVRPNGDIVFATPASAAQARGDNTVPAAAQFNSYVDPRPAPATPAAMEIRLTEMNSKISLMAEKIQLLNQKISLLGTSGQPKVDTSALDRQLQAIDAKLK</sequence>
<comment type="caution">
    <text evidence="3">The sequence shown here is derived from an EMBL/GenBank/DDBJ whole genome shotgun (WGS) entry which is preliminary data.</text>
</comment>
<gene>
    <name evidence="3" type="ORF">D0T11_15005</name>
</gene>
<dbReference type="Pfam" id="PF20606">
    <property type="entry name" value="DUF6799"/>
    <property type="match status" value="1"/>
</dbReference>
<dbReference type="InterPro" id="IPR046478">
    <property type="entry name" value="DUF6799"/>
</dbReference>
<dbReference type="EMBL" id="QYCN01000024">
    <property type="protein sequence ID" value="RIY08214.1"/>
    <property type="molecule type" value="Genomic_DNA"/>
</dbReference>
<feature type="domain" description="DUF6799" evidence="2">
    <location>
        <begin position="36"/>
        <end position="97"/>
    </location>
</feature>
<keyword evidence="1" id="KW-0732">Signal</keyword>
<protein>
    <recommendedName>
        <fullName evidence="2">DUF6799 domain-containing protein</fullName>
    </recommendedName>
</protein>
<dbReference type="RefSeq" id="WP_119656621.1">
    <property type="nucleotide sequence ID" value="NZ_JBHUOI010000023.1"/>
</dbReference>
<keyword evidence="4" id="KW-1185">Reference proteome</keyword>
<feature type="signal peptide" evidence="1">
    <location>
        <begin position="1"/>
        <end position="20"/>
    </location>
</feature>
<reference evidence="3 4" key="1">
    <citation type="submission" date="2018-09" db="EMBL/GenBank/DDBJ databases">
        <authorList>
            <person name="Zeman M."/>
            <person name="Pardy F."/>
        </authorList>
    </citation>
    <scope>NUCLEOTIDE SEQUENCE [LARGE SCALE GENOMIC DNA]</scope>
    <source>
        <strain evidence="3 4">CCM 8852</strain>
    </source>
</reference>
<organism evidence="3 4">
    <name type="scientific">Hymenobacter rubripertinctus</name>
    <dbReference type="NCBI Taxonomy" id="2029981"/>
    <lineage>
        <taxon>Bacteria</taxon>
        <taxon>Pseudomonadati</taxon>
        <taxon>Bacteroidota</taxon>
        <taxon>Cytophagia</taxon>
        <taxon>Cytophagales</taxon>
        <taxon>Hymenobacteraceae</taxon>
        <taxon>Hymenobacter</taxon>
    </lineage>
</organism>
<dbReference type="Proteomes" id="UP000284250">
    <property type="component" value="Unassembled WGS sequence"/>
</dbReference>
<evidence type="ECO:0000259" key="2">
    <source>
        <dbReference type="Pfam" id="PF20606"/>
    </source>
</evidence>